<dbReference type="SUPFAM" id="SSF52047">
    <property type="entry name" value="RNI-like"/>
    <property type="match status" value="1"/>
</dbReference>
<organism evidence="1 2">
    <name type="scientific">Mycena chlorophos</name>
    <name type="common">Agaric fungus</name>
    <name type="synonym">Agaricus chlorophos</name>
    <dbReference type="NCBI Taxonomy" id="658473"/>
    <lineage>
        <taxon>Eukaryota</taxon>
        <taxon>Fungi</taxon>
        <taxon>Dikarya</taxon>
        <taxon>Basidiomycota</taxon>
        <taxon>Agaricomycotina</taxon>
        <taxon>Agaricomycetes</taxon>
        <taxon>Agaricomycetidae</taxon>
        <taxon>Agaricales</taxon>
        <taxon>Marasmiineae</taxon>
        <taxon>Mycenaceae</taxon>
        <taxon>Mycena</taxon>
    </lineage>
</organism>
<comment type="caution">
    <text evidence="1">The sequence shown here is derived from an EMBL/GenBank/DDBJ whole genome shotgun (WGS) entry which is preliminary data.</text>
</comment>
<reference evidence="1" key="1">
    <citation type="submission" date="2020-05" db="EMBL/GenBank/DDBJ databases">
        <title>Mycena genomes resolve the evolution of fungal bioluminescence.</title>
        <authorList>
            <person name="Tsai I.J."/>
        </authorList>
    </citation>
    <scope>NUCLEOTIDE SEQUENCE</scope>
    <source>
        <strain evidence="1">110903Hualien_Pintung</strain>
    </source>
</reference>
<dbReference type="Gene3D" id="3.80.10.10">
    <property type="entry name" value="Ribonuclease Inhibitor"/>
    <property type="match status" value="1"/>
</dbReference>
<keyword evidence="2" id="KW-1185">Reference proteome</keyword>
<sequence>MDALPAELIDLVVENIDADDDMHDLKSLGCSTTTKALSPLLVICGETSLGISKIIHILSNTSSRYGSSFHPFQLPEEYPHSLAVGSVLGKLHNVRELKIVGLAIGSSWSRLPLQFTDALFKWLRACDGTLDHICCKFMNNLPPAAFGHMLAASSSLEFIRCRDVSDSDSEAREVSSEFRILPATRPLRRLRFDQSESVVRFFLQADSQNYVLKGLKKLDLSSFSLPSPSSQLCCAVADSLEDLTLHLVYPGRDLGLPQHFPHLRRLTLELMGNNASAHHKEHLHHIIRVCFSPKIAPALSHVVVDMSIFDRLGDAKSTLWYSTFEDGLDDYFATHPTVKKLSVVLSFLTNDHLEDPIWRAEKVHLLRVAFPRMAAKGRLDVELKHN</sequence>
<dbReference type="InterPro" id="IPR032675">
    <property type="entry name" value="LRR_dom_sf"/>
</dbReference>
<dbReference type="Proteomes" id="UP000613580">
    <property type="component" value="Unassembled WGS sequence"/>
</dbReference>
<dbReference type="AlphaFoldDB" id="A0A8H6W2B9"/>
<name>A0A8H6W2B9_MYCCL</name>
<gene>
    <name evidence="1" type="ORF">HMN09_00872400</name>
</gene>
<proteinExistence type="predicted"/>
<dbReference type="EMBL" id="JACAZE010000012">
    <property type="protein sequence ID" value="KAF7302387.1"/>
    <property type="molecule type" value="Genomic_DNA"/>
</dbReference>
<evidence type="ECO:0000313" key="2">
    <source>
        <dbReference type="Proteomes" id="UP000613580"/>
    </source>
</evidence>
<accession>A0A8H6W2B9</accession>
<protein>
    <submittedName>
        <fullName evidence="1">Uncharacterized protein</fullName>
    </submittedName>
</protein>
<evidence type="ECO:0000313" key="1">
    <source>
        <dbReference type="EMBL" id="KAF7302387.1"/>
    </source>
</evidence>